<proteinExistence type="predicted"/>
<evidence type="ECO:0000313" key="3">
    <source>
        <dbReference type="Proteomes" id="UP000537729"/>
    </source>
</evidence>
<accession>A0A7Y1FCX4</accession>
<organism evidence="2 3">
    <name type="scientific">Pseudomonas veronii</name>
    <dbReference type="NCBI Taxonomy" id="76761"/>
    <lineage>
        <taxon>Bacteria</taxon>
        <taxon>Pseudomonadati</taxon>
        <taxon>Pseudomonadota</taxon>
        <taxon>Gammaproteobacteria</taxon>
        <taxon>Pseudomonadales</taxon>
        <taxon>Pseudomonadaceae</taxon>
        <taxon>Pseudomonas</taxon>
    </lineage>
</organism>
<dbReference type="Pfam" id="PF13503">
    <property type="entry name" value="DUF4123"/>
    <property type="match status" value="1"/>
</dbReference>
<sequence length="298" mass="34016">MRRYAIIDSAQRPHFHKRLTRLGVRYLSLFEGHAEASLKDIAPLLVEYPEAAPPPKLVAEIEALASSKPAVSFWWSALDLEALAQHFHAFHLIKVPEKGGREMLLRWYDTRVLPELLSLMTPAQRAVFLDQVQQLHYYDRFGERQEWRFMDVPLEGLPALPPLQLDDAQYARLLDACEPDVAIAQLRRVIPDEMRRLPYRVLHPFVVLHMQDTVAHGVDRVDDHVQYLLLALYTSGGCRNHPAVLERLASKSDACDLSFSDWALGLPEDVWLSGKPLWETTAGKAPASVDDVQDMQWN</sequence>
<protein>
    <submittedName>
        <fullName evidence="2">DUF4123 domain-containing protein</fullName>
    </submittedName>
</protein>
<gene>
    <name evidence="2" type="ORF">HBO38_32945</name>
</gene>
<dbReference type="Proteomes" id="UP000537729">
    <property type="component" value="Unassembled WGS sequence"/>
</dbReference>
<evidence type="ECO:0000313" key="2">
    <source>
        <dbReference type="EMBL" id="NMY13164.1"/>
    </source>
</evidence>
<dbReference type="EMBL" id="JAAQWG010000082">
    <property type="protein sequence ID" value="NMY13164.1"/>
    <property type="molecule type" value="Genomic_DNA"/>
</dbReference>
<evidence type="ECO:0000259" key="1">
    <source>
        <dbReference type="Pfam" id="PF13503"/>
    </source>
</evidence>
<feature type="domain" description="DUF4123" evidence="1">
    <location>
        <begin position="4"/>
        <end position="126"/>
    </location>
</feature>
<reference evidence="2 3" key="1">
    <citation type="journal article" date="2020" name="Front. Microbiol.">
        <title>Genetic Organization of the aprX-lipA2 Operon Affects the Proteolytic Potential of Pseudomonas Species in Milk.</title>
        <authorList>
            <person name="Maier C."/>
            <person name="Huptas C."/>
            <person name="von Neubeck M."/>
            <person name="Scherer S."/>
            <person name="Wenning M."/>
            <person name="Lucking G."/>
        </authorList>
    </citation>
    <scope>NUCLEOTIDE SEQUENCE [LARGE SCALE GENOMIC DNA]</scope>
    <source>
        <strain evidence="2 3">DSM 16272</strain>
    </source>
</reference>
<name>A0A7Y1FCX4_PSEVE</name>
<dbReference type="InterPro" id="IPR025391">
    <property type="entry name" value="DUF4123"/>
</dbReference>
<dbReference type="AlphaFoldDB" id="A0A7Y1FCX4"/>
<comment type="caution">
    <text evidence="2">The sequence shown here is derived from an EMBL/GenBank/DDBJ whole genome shotgun (WGS) entry which is preliminary data.</text>
</comment>